<evidence type="ECO:0000256" key="4">
    <source>
        <dbReference type="ARBA" id="ARBA00022679"/>
    </source>
</evidence>
<keyword evidence="6 13" id="KW-0547">Nucleotide-binding</keyword>
<keyword evidence="3" id="KW-0723">Serine/threonine-protein kinase</keyword>
<dbReference type="InterPro" id="IPR047117">
    <property type="entry name" value="PERK1-13-like"/>
</dbReference>
<evidence type="ECO:0000256" key="8">
    <source>
        <dbReference type="ARBA" id="ARBA00022840"/>
    </source>
</evidence>
<keyword evidence="4" id="KW-0808">Transferase</keyword>
<dbReference type="PANTHER" id="PTHR47982">
    <property type="entry name" value="PROLINE-RICH RECEPTOR-LIKE PROTEIN KINASE PERK4"/>
    <property type="match status" value="1"/>
</dbReference>
<evidence type="ECO:0000313" key="16">
    <source>
        <dbReference type="Proteomes" id="UP001222027"/>
    </source>
</evidence>
<evidence type="ECO:0000256" key="6">
    <source>
        <dbReference type="ARBA" id="ARBA00022741"/>
    </source>
</evidence>
<evidence type="ECO:0000256" key="10">
    <source>
        <dbReference type="ARBA" id="ARBA00023136"/>
    </source>
</evidence>
<dbReference type="GO" id="GO:0005886">
    <property type="term" value="C:plasma membrane"/>
    <property type="evidence" value="ECO:0007669"/>
    <property type="project" value="UniProtKB-SubCell"/>
</dbReference>
<evidence type="ECO:0000313" key="15">
    <source>
        <dbReference type="EMBL" id="KAJ8467529.1"/>
    </source>
</evidence>
<evidence type="ECO:0000256" key="5">
    <source>
        <dbReference type="ARBA" id="ARBA00022692"/>
    </source>
</evidence>
<evidence type="ECO:0000256" key="1">
    <source>
        <dbReference type="ARBA" id="ARBA00004162"/>
    </source>
</evidence>
<dbReference type="Pfam" id="PF07714">
    <property type="entry name" value="PK_Tyr_Ser-Thr"/>
    <property type="match status" value="1"/>
</dbReference>
<dbReference type="GO" id="GO:0004674">
    <property type="term" value="F:protein serine/threonine kinase activity"/>
    <property type="evidence" value="ECO:0007669"/>
    <property type="project" value="UniProtKB-KW"/>
</dbReference>
<evidence type="ECO:0000256" key="13">
    <source>
        <dbReference type="PROSITE-ProRule" id="PRU10141"/>
    </source>
</evidence>
<dbReference type="Proteomes" id="UP001222027">
    <property type="component" value="Unassembled WGS sequence"/>
</dbReference>
<evidence type="ECO:0000256" key="3">
    <source>
        <dbReference type="ARBA" id="ARBA00022527"/>
    </source>
</evidence>
<keyword evidence="5" id="KW-0812">Transmembrane</keyword>
<feature type="domain" description="Protein kinase" evidence="14">
    <location>
        <begin position="151"/>
        <end position="437"/>
    </location>
</feature>
<organism evidence="15 16">
    <name type="scientific">Ensete ventricosum</name>
    <name type="common">Abyssinian banana</name>
    <name type="synonym">Musa ensete</name>
    <dbReference type="NCBI Taxonomy" id="4639"/>
    <lineage>
        <taxon>Eukaryota</taxon>
        <taxon>Viridiplantae</taxon>
        <taxon>Streptophyta</taxon>
        <taxon>Embryophyta</taxon>
        <taxon>Tracheophyta</taxon>
        <taxon>Spermatophyta</taxon>
        <taxon>Magnoliopsida</taxon>
        <taxon>Liliopsida</taxon>
        <taxon>Zingiberales</taxon>
        <taxon>Musaceae</taxon>
        <taxon>Ensete</taxon>
    </lineage>
</organism>
<keyword evidence="10" id="KW-0472">Membrane</keyword>
<keyword evidence="9" id="KW-1133">Transmembrane helix</keyword>
<evidence type="ECO:0000256" key="11">
    <source>
        <dbReference type="ARBA" id="ARBA00047899"/>
    </source>
</evidence>
<keyword evidence="16" id="KW-1185">Reference proteome</keyword>
<dbReference type="Gene3D" id="1.10.510.10">
    <property type="entry name" value="Transferase(Phosphotransferase) domain 1"/>
    <property type="match status" value="1"/>
</dbReference>
<evidence type="ECO:0000259" key="14">
    <source>
        <dbReference type="PROSITE" id="PS50011"/>
    </source>
</evidence>
<dbReference type="InterPro" id="IPR000719">
    <property type="entry name" value="Prot_kinase_dom"/>
</dbReference>
<evidence type="ECO:0000256" key="2">
    <source>
        <dbReference type="ARBA" id="ARBA00012513"/>
    </source>
</evidence>
<accession>A0AAV8QFD9</accession>
<feature type="binding site" evidence="13">
    <location>
        <position position="179"/>
    </location>
    <ligand>
        <name>ATP</name>
        <dbReference type="ChEBI" id="CHEBI:30616"/>
    </ligand>
</feature>
<comment type="subcellular location">
    <subcellularLocation>
        <location evidence="1">Cell membrane</location>
        <topology evidence="1">Single-pass membrane protein</topology>
    </subcellularLocation>
</comment>
<dbReference type="InterPro" id="IPR017441">
    <property type="entry name" value="Protein_kinase_ATP_BS"/>
</dbReference>
<keyword evidence="8 13" id="KW-0067">ATP-binding</keyword>
<reference evidence="15 16" key="1">
    <citation type="submission" date="2022-12" db="EMBL/GenBank/DDBJ databases">
        <title>Chromosome-scale assembly of the Ensete ventricosum genome.</title>
        <authorList>
            <person name="Dussert Y."/>
            <person name="Stocks J."/>
            <person name="Wendawek A."/>
            <person name="Woldeyes F."/>
            <person name="Nichols R.A."/>
            <person name="Borrell J.S."/>
        </authorList>
    </citation>
    <scope>NUCLEOTIDE SEQUENCE [LARGE SCALE GENOMIC DNA]</scope>
    <source>
        <strain evidence="16">cv. Maze</strain>
        <tissue evidence="15">Seeds</tissue>
    </source>
</reference>
<dbReference type="AlphaFoldDB" id="A0AAV8QFD9"/>
<dbReference type="InterPro" id="IPR011009">
    <property type="entry name" value="Kinase-like_dom_sf"/>
</dbReference>
<dbReference type="PANTHER" id="PTHR47982:SF54">
    <property type="entry name" value="PROTEIN KINASE SUPERFAMILY PROTEIN"/>
    <property type="match status" value="1"/>
</dbReference>
<dbReference type="EMBL" id="JAQQAF010000008">
    <property type="protein sequence ID" value="KAJ8467529.1"/>
    <property type="molecule type" value="Genomic_DNA"/>
</dbReference>
<comment type="catalytic activity">
    <reaction evidence="12">
        <text>L-seryl-[protein] + ATP = O-phospho-L-seryl-[protein] + ADP + H(+)</text>
        <dbReference type="Rhea" id="RHEA:17989"/>
        <dbReference type="Rhea" id="RHEA-COMP:9863"/>
        <dbReference type="Rhea" id="RHEA-COMP:11604"/>
        <dbReference type="ChEBI" id="CHEBI:15378"/>
        <dbReference type="ChEBI" id="CHEBI:29999"/>
        <dbReference type="ChEBI" id="CHEBI:30616"/>
        <dbReference type="ChEBI" id="CHEBI:83421"/>
        <dbReference type="ChEBI" id="CHEBI:456216"/>
        <dbReference type="EC" id="2.7.11.1"/>
    </reaction>
</comment>
<dbReference type="Gene3D" id="3.30.200.20">
    <property type="entry name" value="Phosphorylase Kinase, domain 1"/>
    <property type="match status" value="1"/>
</dbReference>
<protein>
    <recommendedName>
        <fullName evidence="2">non-specific serine/threonine protein kinase</fullName>
        <ecNumber evidence="2">2.7.11.1</ecNumber>
    </recommendedName>
</protein>
<dbReference type="GO" id="GO:0005524">
    <property type="term" value="F:ATP binding"/>
    <property type="evidence" value="ECO:0007669"/>
    <property type="project" value="UniProtKB-UniRule"/>
</dbReference>
<evidence type="ECO:0000256" key="7">
    <source>
        <dbReference type="ARBA" id="ARBA00022777"/>
    </source>
</evidence>
<evidence type="ECO:0000256" key="12">
    <source>
        <dbReference type="ARBA" id="ARBA00048679"/>
    </source>
</evidence>
<dbReference type="InterPro" id="IPR008271">
    <property type="entry name" value="Ser/Thr_kinase_AS"/>
</dbReference>
<comment type="catalytic activity">
    <reaction evidence="11">
        <text>L-threonyl-[protein] + ATP = O-phospho-L-threonyl-[protein] + ADP + H(+)</text>
        <dbReference type="Rhea" id="RHEA:46608"/>
        <dbReference type="Rhea" id="RHEA-COMP:11060"/>
        <dbReference type="Rhea" id="RHEA-COMP:11605"/>
        <dbReference type="ChEBI" id="CHEBI:15378"/>
        <dbReference type="ChEBI" id="CHEBI:30013"/>
        <dbReference type="ChEBI" id="CHEBI:30616"/>
        <dbReference type="ChEBI" id="CHEBI:61977"/>
        <dbReference type="ChEBI" id="CHEBI:456216"/>
        <dbReference type="EC" id="2.7.11.1"/>
    </reaction>
</comment>
<dbReference type="FunFam" id="3.30.200.20:FF:000039">
    <property type="entry name" value="receptor-like protein kinase FERONIA"/>
    <property type="match status" value="1"/>
</dbReference>
<dbReference type="EC" id="2.7.11.1" evidence="2"/>
<sequence length="638" mass="70088">MAADLCMARCFRRVVGGCDGLRRIPFGHHFRRQGISSGSARMELSVEVGHHATRGFLGLVGLHWDTMVGLHPLKLRSKAISMTKLEVITLTVCVSQTPANKSSETGSSDPSNPVEWGRRDRISCAGCGLASAHQGARQFTLEELEEATKNFSESNIVGTGSFGLVYKGLLLDGTIVAIKRRVSVPRLAFIEQVKILSEIRHRNLVTLIGYCQEGGLQMLVFEYLPNGSVSSHLYDSEQHSLTRLEFKQRLAVAIGAAKGLAHLHSLSPPLVHKDFKTSNVLVDENFIAKVADAGVFKLLQGSGEVGPQGSSNIFQDPGVGELQGFSEASDVYSFGVFLLELISGIKVTHCISQDSYSFLVQWVEAHMGSNDLIDRRLGSGFTSEGMKELIALTLQCLNPSGHSRPKMRAVVVELDRILETEMALTTTKNRSLFHPRFQLFLVLLVQCRSDLSLKAAALALHQIHMELVKLSCFYPDLANSSRFDEAHQDRNQASCIATNTILIQNIVFWISVNSRISAPKASPPASASPYSSSLISQVLLFQGDNKGNQEREYTDDAFSETFFSHAIARGSQLEQDLETVITVLQPGPLGIIEHKFSAAEVQEAKAVVQRAVENWRRNSALEINGRVWQQSKSATSQE</sequence>
<gene>
    <name evidence="15" type="ORF">OPV22_030081</name>
</gene>
<evidence type="ECO:0000256" key="9">
    <source>
        <dbReference type="ARBA" id="ARBA00022989"/>
    </source>
</evidence>
<dbReference type="InterPro" id="IPR001245">
    <property type="entry name" value="Ser-Thr/Tyr_kinase_cat_dom"/>
</dbReference>
<dbReference type="SUPFAM" id="SSF56112">
    <property type="entry name" value="Protein kinase-like (PK-like)"/>
    <property type="match status" value="1"/>
</dbReference>
<dbReference type="PROSITE" id="PS00107">
    <property type="entry name" value="PROTEIN_KINASE_ATP"/>
    <property type="match status" value="1"/>
</dbReference>
<dbReference type="PROSITE" id="PS50011">
    <property type="entry name" value="PROTEIN_KINASE_DOM"/>
    <property type="match status" value="1"/>
</dbReference>
<proteinExistence type="predicted"/>
<dbReference type="PROSITE" id="PS00108">
    <property type="entry name" value="PROTEIN_KINASE_ST"/>
    <property type="match status" value="1"/>
</dbReference>
<name>A0AAV8QFD9_ENSVE</name>
<dbReference type="FunFam" id="1.10.510.10:FF:000430">
    <property type="entry name" value="Protein kinase superfamily protein"/>
    <property type="match status" value="1"/>
</dbReference>
<comment type="caution">
    <text evidence="15">The sequence shown here is derived from an EMBL/GenBank/DDBJ whole genome shotgun (WGS) entry which is preliminary data.</text>
</comment>
<keyword evidence="7" id="KW-0418">Kinase</keyword>